<protein>
    <submittedName>
        <fullName evidence="1">Uncharacterized protein</fullName>
    </submittedName>
</protein>
<organism evidence="1">
    <name type="scientific">Arion vulgaris</name>
    <dbReference type="NCBI Taxonomy" id="1028688"/>
    <lineage>
        <taxon>Eukaryota</taxon>
        <taxon>Metazoa</taxon>
        <taxon>Spiralia</taxon>
        <taxon>Lophotrochozoa</taxon>
        <taxon>Mollusca</taxon>
        <taxon>Gastropoda</taxon>
        <taxon>Heterobranchia</taxon>
        <taxon>Euthyneura</taxon>
        <taxon>Panpulmonata</taxon>
        <taxon>Eupulmonata</taxon>
        <taxon>Stylommatophora</taxon>
        <taxon>Helicina</taxon>
        <taxon>Arionoidea</taxon>
        <taxon>Arionidae</taxon>
        <taxon>Arion</taxon>
    </lineage>
</organism>
<dbReference type="EMBL" id="HACG01005260">
    <property type="protein sequence ID" value="CEK52125.1"/>
    <property type="molecule type" value="Transcribed_RNA"/>
</dbReference>
<name>A0A0B6Y9J0_9EUPU</name>
<evidence type="ECO:0000313" key="1">
    <source>
        <dbReference type="EMBL" id="CEK52125.1"/>
    </source>
</evidence>
<feature type="non-terminal residue" evidence="1">
    <location>
        <position position="1"/>
    </location>
</feature>
<dbReference type="AlphaFoldDB" id="A0A0B6Y9J0"/>
<reference evidence="1" key="1">
    <citation type="submission" date="2014-12" db="EMBL/GenBank/DDBJ databases">
        <title>Insight into the proteome of Arion vulgaris.</title>
        <authorList>
            <person name="Aradska J."/>
            <person name="Bulat T."/>
            <person name="Smidak R."/>
            <person name="Sarate P."/>
            <person name="Gangsoo J."/>
            <person name="Sialana F."/>
            <person name="Bilban M."/>
            <person name="Lubec G."/>
        </authorList>
    </citation>
    <scope>NUCLEOTIDE SEQUENCE</scope>
    <source>
        <tissue evidence="1">Skin</tissue>
    </source>
</reference>
<gene>
    <name evidence="1" type="primary">ORF15588</name>
</gene>
<proteinExistence type="predicted"/>
<sequence>KHVIRSMWVSRLATTEERELRLFLLRLSSLKLTIPCQRSKASRSEGVNRQSRRLR</sequence>
<accession>A0A0B6Y9J0</accession>